<feature type="domain" description="Tryptophan synthase beta chain-like PALP" evidence="7">
    <location>
        <begin position="3"/>
        <end position="289"/>
    </location>
</feature>
<gene>
    <name evidence="8" type="ORF">I2F25_03210</name>
</gene>
<dbReference type="Pfam" id="PF00291">
    <property type="entry name" value="PALP"/>
    <property type="match status" value="1"/>
</dbReference>
<keyword evidence="4" id="KW-0663">Pyridoxal phosphate</keyword>
<evidence type="ECO:0000256" key="5">
    <source>
        <dbReference type="ARBA" id="ARBA00023239"/>
    </source>
</evidence>
<dbReference type="InterPro" id="IPR001926">
    <property type="entry name" value="TrpB-like_PALP"/>
</dbReference>
<sequence>MPLHINTPLIRSSALSKSLNKNVWLKIDALQPSGSFKMRGVALACETYLKQGAKRFISSSGGNAGLAVATSAKILNVPSIIVVPRTTSITAINLLQLEDAEVIVKGDSWQEANEYALSLITDSDAFIHPFDDPLLWKGHATLIDEIVNAEIQPDVIVLSVGGGGLLAGVAEGLTRNKLTHIPIIAIETEGTASLHLAIQHNKPTSLKEIRSIATSLGAKQICDQAFYVTKTHHIHSILVSDQEAIHACKAFLADHRIVVEPACGASLACIYSNKDILDPYNNILVIVCGGSTMSAEHILSL</sequence>
<comment type="similarity">
    <text evidence="2">Belongs to the serine/threonine dehydratase family.</text>
</comment>
<dbReference type="SUPFAM" id="SSF53686">
    <property type="entry name" value="Tryptophan synthase beta subunit-like PLP-dependent enzymes"/>
    <property type="match status" value="1"/>
</dbReference>
<keyword evidence="5" id="KW-0456">Lyase</keyword>
<evidence type="ECO:0000259" key="7">
    <source>
        <dbReference type="Pfam" id="PF00291"/>
    </source>
</evidence>
<keyword evidence="9" id="KW-1185">Reference proteome</keyword>
<dbReference type="Proteomes" id="UP001339883">
    <property type="component" value="Unassembled WGS sequence"/>
</dbReference>
<dbReference type="InterPro" id="IPR036052">
    <property type="entry name" value="TrpB-like_PALP_sf"/>
</dbReference>
<dbReference type="EC" id="4.3.1.17" evidence="3"/>
<organism evidence="8 9">
    <name type="scientific">Acinetobacter pollinis</name>
    <dbReference type="NCBI Taxonomy" id="2605270"/>
    <lineage>
        <taxon>Bacteria</taxon>
        <taxon>Pseudomonadati</taxon>
        <taxon>Pseudomonadota</taxon>
        <taxon>Gammaproteobacteria</taxon>
        <taxon>Moraxellales</taxon>
        <taxon>Moraxellaceae</taxon>
        <taxon>Acinetobacter</taxon>
    </lineage>
</organism>
<evidence type="ECO:0000256" key="2">
    <source>
        <dbReference type="ARBA" id="ARBA00010869"/>
    </source>
</evidence>
<dbReference type="PANTHER" id="PTHR48078:SF2">
    <property type="entry name" value="CATABOLIC L-SERINE_THREONINE DEHYDRATASE"/>
    <property type="match status" value="1"/>
</dbReference>
<dbReference type="Gene3D" id="3.40.50.1100">
    <property type="match status" value="2"/>
</dbReference>
<protein>
    <recommendedName>
        <fullName evidence="3">L-serine ammonia-lyase</fullName>
        <ecNumber evidence="3">4.3.1.17</ecNumber>
    </recommendedName>
</protein>
<comment type="catalytic activity">
    <reaction evidence="6">
        <text>L-serine = pyruvate + NH4(+)</text>
        <dbReference type="Rhea" id="RHEA:19169"/>
        <dbReference type="ChEBI" id="CHEBI:15361"/>
        <dbReference type="ChEBI" id="CHEBI:28938"/>
        <dbReference type="ChEBI" id="CHEBI:33384"/>
        <dbReference type="EC" id="4.3.1.17"/>
    </reaction>
</comment>
<accession>A0ABU6DQC9</accession>
<evidence type="ECO:0000256" key="6">
    <source>
        <dbReference type="ARBA" id="ARBA00049406"/>
    </source>
</evidence>
<dbReference type="InterPro" id="IPR050147">
    <property type="entry name" value="Ser/Thr_Dehydratase"/>
</dbReference>
<dbReference type="RefSeq" id="WP_325774650.1">
    <property type="nucleotide sequence ID" value="NZ_VTDN01000002.1"/>
</dbReference>
<evidence type="ECO:0000256" key="4">
    <source>
        <dbReference type="ARBA" id="ARBA00022898"/>
    </source>
</evidence>
<dbReference type="PANTHER" id="PTHR48078">
    <property type="entry name" value="THREONINE DEHYDRATASE, MITOCHONDRIAL-RELATED"/>
    <property type="match status" value="1"/>
</dbReference>
<evidence type="ECO:0000256" key="3">
    <source>
        <dbReference type="ARBA" id="ARBA00012093"/>
    </source>
</evidence>
<name>A0ABU6DQC9_9GAMM</name>
<evidence type="ECO:0000313" key="8">
    <source>
        <dbReference type="EMBL" id="MEB5476070.1"/>
    </source>
</evidence>
<dbReference type="EMBL" id="VTDN01000002">
    <property type="protein sequence ID" value="MEB5476070.1"/>
    <property type="molecule type" value="Genomic_DNA"/>
</dbReference>
<evidence type="ECO:0000313" key="9">
    <source>
        <dbReference type="Proteomes" id="UP001339883"/>
    </source>
</evidence>
<evidence type="ECO:0000256" key="1">
    <source>
        <dbReference type="ARBA" id="ARBA00001933"/>
    </source>
</evidence>
<reference evidence="8 9" key="1">
    <citation type="submission" date="2019-08" db="EMBL/GenBank/DDBJ databases">
        <title>Five species of Acinetobacter isolated from floral nectar and animal pollinators.</title>
        <authorList>
            <person name="Hendry T.A."/>
        </authorList>
    </citation>
    <scope>NUCLEOTIDE SEQUENCE [LARGE SCALE GENOMIC DNA]</scope>
    <source>
        <strain evidence="8 9">MD18.27</strain>
    </source>
</reference>
<comment type="caution">
    <text evidence="8">The sequence shown here is derived from an EMBL/GenBank/DDBJ whole genome shotgun (WGS) entry which is preliminary data.</text>
</comment>
<proteinExistence type="inferred from homology"/>
<comment type="cofactor">
    <cofactor evidence="1">
        <name>pyridoxal 5'-phosphate</name>
        <dbReference type="ChEBI" id="CHEBI:597326"/>
    </cofactor>
</comment>